<proteinExistence type="predicted"/>
<dbReference type="EMBL" id="BAAAGX010000002">
    <property type="protein sequence ID" value="GAA0220922.1"/>
    <property type="molecule type" value="Genomic_DNA"/>
</dbReference>
<evidence type="ECO:0000313" key="2">
    <source>
        <dbReference type="Proteomes" id="UP001500967"/>
    </source>
</evidence>
<organism evidence="1 2">
    <name type="scientific">Cryptosporangium japonicum</name>
    <dbReference type="NCBI Taxonomy" id="80872"/>
    <lineage>
        <taxon>Bacteria</taxon>
        <taxon>Bacillati</taxon>
        <taxon>Actinomycetota</taxon>
        <taxon>Actinomycetes</taxon>
        <taxon>Cryptosporangiales</taxon>
        <taxon>Cryptosporangiaceae</taxon>
        <taxon>Cryptosporangium</taxon>
    </lineage>
</organism>
<name>A0ABN0TG76_9ACTN</name>
<protein>
    <submittedName>
        <fullName evidence="1">Uncharacterized protein</fullName>
    </submittedName>
</protein>
<accession>A0ABN0TG76</accession>
<evidence type="ECO:0000313" key="1">
    <source>
        <dbReference type="EMBL" id="GAA0220922.1"/>
    </source>
</evidence>
<comment type="caution">
    <text evidence="1">The sequence shown here is derived from an EMBL/GenBank/DDBJ whole genome shotgun (WGS) entry which is preliminary data.</text>
</comment>
<reference evidence="2" key="1">
    <citation type="journal article" date="2019" name="Int. J. Syst. Evol. Microbiol.">
        <title>The Global Catalogue of Microorganisms (GCM) 10K type strain sequencing project: providing services to taxonomists for standard genome sequencing and annotation.</title>
        <authorList>
            <consortium name="The Broad Institute Genomics Platform"/>
            <consortium name="The Broad Institute Genome Sequencing Center for Infectious Disease"/>
            <person name="Wu L."/>
            <person name="Ma J."/>
        </authorList>
    </citation>
    <scope>NUCLEOTIDE SEQUENCE [LARGE SCALE GENOMIC DNA]</scope>
    <source>
        <strain evidence="2">JCM 10425</strain>
    </source>
</reference>
<gene>
    <name evidence="1" type="ORF">GCM10009539_02680</name>
</gene>
<sequence>MDHERAMQMRRMFLASMQRTTIMWEDVAHSVRDPSLTVRFQAEAARARVMSEQLRAEWDADTTASAACSPGCGRAWRDSWRPWPTLARRHRTPKSGGGY</sequence>
<keyword evidence="2" id="KW-1185">Reference proteome</keyword>
<dbReference type="Proteomes" id="UP001500967">
    <property type="component" value="Unassembled WGS sequence"/>
</dbReference>